<dbReference type="PROSITE" id="PS50075">
    <property type="entry name" value="CARRIER"/>
    <property type="match status" value="1"/>
</dbReference>
<evidence type="ECO:0000313" key="6">
    <source>
        <dbReference type="Proteomes" id="UP000217736"/>
    </source>
</evidence>
<dbReference type="Gene3D" id="3.40.50.980">
    <property type="match status" value="2"/>
</dbReference>
<dbReference type="InterPro" id="IPR006162">
    <property type="entry name" value="Ppantetheine_attach_site"/>
</dbReference>
<dbReference type="UniPathway" id="UPA00011"/>
<dbReference type="InterPro" id="IPR045851">
    <property type="entry name" value="AMP-bd_C_sf"/>
</dbReference>
<dbReference type="PANTHER" id="PTHR45527:SF1">
    <property type="entry name" value="FATTY ACID SYNTHASE"/>
    <property type="match status" value="1"/>
</dbReference>
<dbReference type="EMBL" id="AP018164">
    <property type="protein sequence ID" value="BAX92559.1"/>
    <property type="molecule type" value="Genomic_DNA"/>
</dbReference>
<evidence type="ECO:0000256" key="3">
    <source>
        <dbReference type="ARBA" id="ARBA00022450"/>
    </source>
</evidence>
<dbReference type="InterPro" id="IPR000873">
    <property type="entry name" value="AMP-dep_synth/lig_dom"/>
</dbReference>
<dbReference type="SUPFAM" id="SSF47336">
    <property type="entry name" value="ACP-like"/>
    <property type="match status" value="1"/>
</dbReference>
<dbReference type="Pfam" id="PF00975">
    <property type="entry name" value="Thioesterase"/>
    <property type="match status" value="1"/>
</dbReference>
<dbReference type="Proteomes" id="UP000217736">
    <property type="component" value="Chromosome"/>
</dbReference>
<dbReference type="FunFam" id="3.40.50.980:FF:000001">
    <property type="entry name" value="Non-ribosomal peptide synthetase"/>
    <property type="match status" value="1"/>
</dbReference>
<dbReference type="SUPFAM" id="SSF52777">
    <property type="entry name" value="CoA-dependent acyltransferases"/>
    <property type="match status" value="1"/>
</dbReference>
<keyword evidence="3" id="KW-0596">Phosphopantetheine</keyword>
<dbReference type="InterPro" id="IPR010071">
    <property type="entry name" value="AA_adenyl_dom"/>
</dbReference>
<accession>A0A1Z4EHW9</accession>
<dbReference type="Pfam" id="PF13193">
    <property type="entry name" value="AMP-binding_C"/>
    <property type="match status" value="1"/>
</dbReference>
<evidence type="ECO:0000256" key="4">
    <source>
        <dbReference type="ARBA" id="ARBA00022553"/>
    </source>
</evidence>
<evidence type="ECO:0000313" key="5">
    <source>
        <dbReference type="EMBL" id="BAX92559.1"/>
    </source>
</evidence>
<dbReference type="KEGG" id="mshg:MSG_02415"/>
<dbReference type="InterPro" id="IPR001031">
    <property type="entry name" value="Thioesterase"/>
</dbReference>
<dbReference type="InterPro" id="IPR025110">
    <property type="entry name" value="AMP-bd_C"/>
</dbReference>
<dbReference type="GO" id="GO:0044550">
    <property type="term" value="P:secondary metabolite biosynthetic process"/>
    <property type="evidence" value="ECO:0007669"/>
    <property type="project" value="UniProtKB-ARBA"/>
</dbReference>
<dbReference type="AlphaFoldDB" id="A0A1Z4EHW9"/>
<reference evidence="6" key="1">
    <citation type="submission" date="2017-06" db="EMBL/GenBank/DDBJ databases">
        <title>Complete Genome Sequence of Mycobacterium shigaense.</title>
        <authorList>
            <person name="Fukano H."/>
            <person name="Yoshida M."/>
            <person name="Kazumi Y."/>
            <person name="Ogura Y."/>
            <person name="Mitarai S."/>
            <person name="Hayashi T."/>
            <person name="Hoshino Y."/>
        </authorList>
    </citation>
    <scope>NUCLEOTIDE SEQUENCE [LARGE SCALE GENOMIC DNA]</scope>
    <source>
        <strain evidence="6">UN-152</strain>
    </source>
</reference>
<dbReference type="InterPro" id="IPR020845">
    <property type="entry name" value="AMP-binding_CS"/>
</dbReference>
<dbReference type="GO" id="GO:0005829">
    <property type="term" value="C:cytosol"/>
    <property type="evidence" value="ECO:0007669"/>
    <property type="project" value="TreeGrafter"/>
</dbReference>
<evidence type="ECO:0000256" key="2">
    <source>
        <dbReference type="ARBA" id="ARBA00006432"/>
    </source>
</evidence>
<dbReference type="Gene3D" id="2.30.38.10">
    <property type="entry name" value="Luciferase, Domain 3"/>
    <property type="match status" value="1"/>
</dbReference>
<evidence type="ECO:0000256" key="1">
    <source>
        <dbReference type="ARBA" id="ARBA00001957"/>
    </source>
</evidence>
<dbReference type="SUPFAM" id="SSF53474">
    <property type="entry name" value="alpha/beta-Hydrolases"/>
    <property type="match status" value="1"/>
</dbReference>
<protein>
    <submittedName>
        <fullName evidence="5">Non-ribosomal peptide synthetase</fullName>
    </submittedName>
</protein>
<dbReference type="FunFam" id="1.10.1200.10:FF:000005">
    <property type="entry name" value="Nonribosomal peptide synthetase 1"/>
    <property type="match status" value="1"/>
</dbReference>
<dbReference type="InterPro" id="IPR020806">
    <property type="entry name" value="PKS_PP-bd"/>
</dbReference>
<comment type="similarity">
    <text evidence="2">Belongs to the ATP-dependent AMP-binding enzyme family.</text>
</comment>
<dbReference type="InterPro" id="IPR029058">
    <property type="entry name" value="AB_hydrolase_fold"/>
</dbReference>
<dbReference type="PROSITE" id="PS00455">
    <property type="entry name" value="AMP_BINDING"/>
    <property type="match status" value="1"/>
</dbReference>
<dbReference type="Pfam" id="PF00501">
    <property type="entry name" value="AMP-binding"/>
    <property type="match status" value="1"/>
</dbReference>
<dbReference type="Pfam" id="PF00550">
    <property type="entry name" value="PP-binding"/>
    <property type="match status" value="1"/>
</dbReference>
<dbReference type="GO" id="GO:0003824">
    <property type="term" value="F:catalytic activity"/>
    <property type="evidence" value="ECO:0007669"/>
    <property type="project" value="InterPro"/>
</dbReference>
<dbReference type="PANTHER" id="PTHR45527">
    <property type="entry name" value="NONRIBOSOMAL PEPTIDE SYNTHETASE"/>
    <property type="match status" value="1"/>
</dbReference>
<dbReference type="GO" id="GO:0031177">
    <property type="term" value="F:phosphopantetheine binding"/>
    <property type="evidence" value="ECO:0007669"/>
    <property type="project" value="InterPro"/>
</dbReference>
<dbReference type="InterPro" id="IPR001242">
    <property type="entry name" value="Condensation_dom"/>
</dbReference>
<dbReference type="GO" id="GO:0043041">
    <property type="term" value="P:amino acid activation for nonribosomal peptide biosynthetic process"/>
    <property type="evidence" value="ECO:0007669"/>
    <property type="project" value="TreeGrafter"/>
</dbReference>
<keyword evidence="6" id="KW-1185">Reference proteome</keyword>
<sequence length="936" mass="100216">MAITDATVREYNHYPLTVQAQPGQELGLRVEYDTAVFDEGSIDALIDRMQQVLVAMAADPGRRLSSVDLLDEPEHARLDRFGNRQLLTKPAATPVSIPALFATQVRRCPDAVAVNWAGQSMTYRELDEAANRLAHLLTDRGAGPGRSVAVLFSRSAEAVVAILAVLNTGAAYLPIDPTAPLARIQFMLEDSAPVAAIATAGLRQRLDGSQLTVIDVEEAPVDDYPVTPLPAPDAHGIAYIIYTSGTTGVPKGVAIAHHNATQLLGSLDAGLPAAGVWTQSHSYSFDVSVWEIFGALLRGGRLVVVPESVTRSAEDLHALLVSEEVSVFTQTPSAVAMLSPEGLESVSLVIVGEACPPEVVDRWAAGRVMINAYGPTETTMCVAISTPLTTGSGAPPIGSPVPGAALFVLDGWLRPVPVGAVGELYVAGDGVGCGYVGRPELTASRFVACPFGTPGTRMYRTGDLVSWGADGQLRYLGRADEQVKIRGYRIELGEVQAALAALGGVRQAVVIAREDRPGDKRLVGYVTGAADPVELRARLADRLPAYMVPAALVALERLPLTINGKLDTRALPAPEYIGAGYRAPSTAVEEILADIYAQVLGLELVGIDDSFFDLGGESLSAMRLVAAINTHLDADLSVRTLSDVPTVRRLAHRLARGAAAAGELAPVQTLRDGSGIPLFCIHPAGGVSWPYRVLGDFVDCPIIGIQQATRAGEADPRSIRDMAASYAARIQEIYPSGPYNLLGWSYGGVVAHELAIELQRRGAAVTRLIVLDAQPSGDGKVFLPGHHSDVGSAAPDEPLSYEQTDELLRELGAIDLSRYEEFFDALVGNLKTNITLYRLHRPGVFYGDLTIVAAARGHEDRSSDLSYSWRPYVFGDIVTHSIDCTHDEMLTTESARMYARQLAHLLRHVELELEFASDGWIEVRPQEDPLDDERAG</sequence>
<keyword evidence="4" id="KW-0597">Phosphoprotein</keyword>
<dbReference type="Gene3D" id="3.30.559.30">
    <property type="entry name" value="Nonribosomal peptide synthetase, condensation domain"/>
    <property type="match status" value="1"/>
</dbReference>
<dbReference type="SMART" id="SM00823">
    <property type="entry name" value="PKS_PP"/>
    <property type="match status" value="1"/>
</dbReference>
<dbReference type="FunFam" id="3.30.300.30:FF:000010">
    <property type="entry name" value="Enterobactin synthetase component F"/>
    <property type="match status" value="1"/>
</dbReference>
<proteinExistence type="inferred from homology"/>
<dbReference type="NCBIfam" id="TIGR01733">
    <property type="entry name" value="AA-adenyl-dom"/>
    <property type="match status" value="1"/>
</dbReference>
<dbReference type="Gene3D" id="3.40.50.1820">
    <property type="entry name" value="alpha/beta hydrolase"/>
    <property type="match status" value="1"/>
</dbReference>
<dbReference type="Gene3D" id="3.30.300.30">
    <property type="match status" value="1"/>
</dbReference>
<comment type="cofactor">
    <cofactor evidence="1">
        <name>pantetheine 4'-phosphate</name>
        <dbReference type="ChEBI" id="CHEBI:47942"/>
    </cofactor>
</comment>
<dbReference type="PROSITE" id="PS00012">
    <property type="entry name" value="PHOSPHOPANTETHEINE"/>
    <property type="match status" value="1"/>
</dbReference>
<dbReference type="SUPFAM" id="SSF56801">
    <property type="entry name" value="Acetyl-CoA synthetase-like"/>
    <property type="match status" value="1"/>
</dbReference>
<gene>
    <name evidence="5" type="ORF">MSG_02415</name>
</gene>
<name>A0A1Z4EHW9_9MYCO</name>
<dbReference type="FunFam" id="2.30.38.10:FF:000001">
    <property type="entry name" value="Non-ribosomal peptide synthetase PvdI"/>
    <property type="match status" value="1"/>
</dbReference>
<organism evidence="5 6">
    <name type="scientific">Mycobacterium shigaense</name>
    <dbReference type="NCBI Taxonomy" id="722731"/>
    <lineage>
        <taxon>Bacteria</taxon>
        <taxon>Bacillati</taxon>
        <taxon>Actinomycetota</taxon>
        <taxon>Actinomycetes</taxon>
        <taxon>Mycobacteriales</taxon>
        <taxon>Mycobacteriaceae</taxon>
        <taxon>Mycobacterium</taxon>
        <taxon>Mycobacterium simiae complex</taxon>
    </lineage>
</organism>
<dbReference type="FunFam" id="3.40.50.12780:FF:000012">
    <property type="entry name" value="Non-ribosomal peptide synthetase"/>
    <property type="match status" value="1"/>
</dbReference>
<dbReference type="InterPro" id="IPR036736">
    <property type="entry name" value="ACP-like_sf"/>
</dbReference>
<dbReference type="Pfam" id="PF00668">
    <property type="entry name" value="Condensation"/>
    <property type="match status" value="1"/>
</dbReference>
<dbReference type="InterPro" id="IPR009081">
    <property type="entry name" value="PP-bd_ACP"/>
</dbReference>